<dbReference type="InterPro" id="IPR036514">
    <property type="entry name" value="SGNH_hydro_sf"/>
</dbReference>
<gene>
    <name evidence="3" type="ORF">CITCOLO1_LOCUS6770</name>
</gene>
<organism evidence="3 4">
    <name type="scientific">Citrullus colocynthis</name>
    <name type="common">colocynth</name>
    <dbReference type="NCBI Taxonomy" id="252529"/>
    <lineage>
        <taxon>Eukaryota</taxon>
        <taxon>Viridiplantae</taxon>
        <taxon>Streptophyta</taxon>
        <taxon>Embryophyta</taxon>
        <taxon>Tracheophyta</taxon>
        <taxon>Spermatophyta</taxon>
        <taxon>Magnoliopsida</taxon>
        <taxon>eudicotyledons</taxon>
        <taxon>Gunneridae</taxon>
        <taxon>Pentapetalae</taxon>
        <taxon>rosids</taxon>
        <taxon>fabids</taxon>
        <taxon>Cucurbitales</taxon>
        <taxon>Cucurbitaceae</taxon>
        <taxon>Benincaseae</taxon>
        <taxon>Citrullus</taxon>
    </lineage>
</organism>
<keyword evidence="2" id="KW-0325">Glycoprotein</keyword>
<sequence length="315" mass="35381">MSDTGNLVLENPNTPFSHFPYGESFSKNATSRCSNDLLMIDYFALDAGLPLLNPYLNKNASTNHGVNFAVAGATTFPFETLFQKNITGLVTNSSLSHQFDWMFSHFNFICHNPTECHDKLNNALFIVEIGGNDYNFAMLKGQSLEQLKDLTPDEAISYGTTRVIVAGNFPIGCLPFYLTSYPTNDTTTYDEFHCLKDFNALATHHNKQIKKVIKVLRKENPHTIIVYADFYNALQSILHHATNLGFDEASLQKSCCGIGGNYNYDLQNTCGAGVPVYQNPNNHISWDGVHMTQNAYKFMAHLLFENMFPKLRCIV</sequence>
<dbReference type="PANTHER" id="PTHR22835:SF517">
    <property type="entry name" value="GDSL-LIKE LIPASE_ACYLHYDROLASE FAMILY PROTEIN, EXPRESSED"/>
    <property type="match status" value="1"/>
</dbReference>
<comment type="similarity">
    <text evidence="1">Belongs to the 'GDSL' lipolytic enzyme family.</text>
</comment>
<evidence type="ECO:0000256" key="2">
    <source>
        <dbReference type="ARBA" id="ARBA00023180"/>
    </source>
</evidence>
<reference evidence="3 4" key="1">
    <citation type="submission" date="2024-03" db="EMBL/GenBank/DDBJ databases">
        <authorList>
            <person name="Gkanogiannis A."/>
            <person name="Becerra Lopez-Lavalle L."/>
        </authorList>
    </citation>
    <scope>NUCLEOTIDE SEQUENCE [LARGE SCALE GENOMIC DNA]</scope>
</reference>
<protein>
    <submittedName>
        <fullName evidence="3">Uncharacterized protein</fullName>
    </submittedName>
</protein>
<proteinExistence type="inferred from homology"/>
<accession>A0ABP0Y7R7</accession>
<dbReference type="PANTHER" id="PTHR22835">
    <property type="entry name" value="ZINC FINGER FYVE DOMAIN CONTAINING PROTEIN"/>
    <property type="match status" value="1"/>
</dbReference>
<dbReference type="SUPFAM" id="SSF52266">
    <property type="entry name" value="SGNH hydrolase"/>
    <property type="match status" value="1"/>
</dbReference>
<dbReference type="Pfam" id="PF00657">
    <property type="entry name" value="Lipase_GDSL"/>
    <property type="match status" value="1"/>
</dbReference>
<name>A0ABP0Y7R7_9ROSI</name>
<dbReference type="Gene3D" id="3.40.50.1110">
    <property type="entry name" value="SGNH hydrolase"/>
    <property type="match status" value="1"/>
</dbReference>
<dbReference type="EMBL" id="OZ021736">
    <property type="protein sequence ID" value="CAK9314993.1"/>
    <property type="molecule type" value="Genomic_DNA"/>
</dbReference>
<dbReference type="InterPro" id="IPR001087">
    <property type="entry name" value="GDSL"/>
</dbReference>
<evidence type="ECO:0000313" key="4">
    <source>
        <dbReference type="Proteomes" id="UP001642487"/>
    </source>
</evidence>
<evidence type="ECO:0000256" key="1">
    <source>
        <dbReference type="ARBA" id="ARBA00008668"/>
    </source>
</evidence>
<keyword evidence="4" id="KW-1185">Reference proteome</keyword>
<evidence type="ECO:0000313" key="3">
    <source>
        <dbReference type="EMBL" id="CAK9314993.1"/>
    </source>
</evidence>
<dbReference type="Proteomes" id="UP001642487">
    <property type="component" value="Chromosome 2"/>
</dbReference>